<keyword evidence="4 6" id="KW-1133">Transmembrane helix</keyword>
<dbReference type="GO" id="GO:0004930">
    <property type="term" value="F:G protein-coupled receptor activity"/>
    <property type="evidence" value="ECO:0007669"/>
    <property type="project" value="InterPro"/>
</dbReference>
<evidence type="ECO:0000256" key="2">
    <source>
        <dbReference type="ARBA" id="ARBA00022475"/>
    </source>
</evidence>
<feature type="transmembrane region" description="Helical" evidence="6">
    <location>
        <begin position="145"/>
        <end position="168"/>
    </location>
</feature>
<dbReference type="PANTHER" id="PTHR22750">
    <property type="entry name" value="G-PROTEIN COUPLED RECEPTOR"/>
    <property type="match status" value="1"/>
</dbReference>
<evidence type="ECO:0000259" key="7">
    <source>
        <dbReference type="PROSITE" id="PS50262"/>
    </source>
</evidence>
<organism evidence="8">
    <name type="scientific">Capitella teleta</name>
    <name type="common">Polychaete worm</name>
    <dbReference type="NCBI Taxonomy" id="283909"/>
    <lineage>
        <taxon>Eukaryota</taxon>
        <taxon>Metazoa</taxon>
        <taxon>Spiralia</taxon>
        <taxon>Lophotrochozoa</taxon>
        <taxon>Annelida</taxon>
        <taxon>Polychaeta</taxon>
        <taxon>Sedentaria</taxon>
        <taxon>Scolecida</taxon>
        <taxon>Capitellidae</taxon>
        <taxon>Capitella</taxon>
    </lineage>
</organism>
<dbReference type="PRINTS" id="PR00237">
    <property type="entry name" value="GPCRRHODOPSN"/>
</dbReference>
<keyword evidence="10" id="KW-1185">Reference proteome</keyword>
<feature type="transmembrane region" description="Helical" evidence="6">
    <location>
        <begin position="27"/>
        <end position="51"/>
    </location>
</feature>
<evidence type="ECO:0000313" key="8">
    <source>
        <dbReference type="EMBL" id="ELT96219.1"/>
    </source>
</evidence>
<keyword evidence="2" id="KW-1003">Cell membrane</keyword>
<reference evidence="10" key="1">
    <citation type="submission" date="2012-12" db="EMBL/GenBank/DDBJ databases">
        <authorList>
            <person name="Hellsten U."/>
            <person name="Grimwood J."/>
            <person name="Chapman J.A."/>
            <person name="Shapiro H."/>
            <person name="Aerts A."/>
            <person name="Otillar R.P."/>
            <person name="Terry A.Y."/>
            <person name="Boore J.L."/>
            <person name="Simakov O."/>
            <person name="Marletaz F."/>
            <person name="Cho S.-J."/>
            <person name="Edsinger-Gonzales E."/>
            <person name="Havlak P."/>
            <person name="Kuo D.-H."/>
            <person name="Larsson T."/>
            <person name="Lv J."/>
            <person name="Arendt D."/>
            <person name="Savage R."/>
            <person name="Osoegawa K."/>
            <person name="de Jong P."/>
            <person name="Lindberg D.R."/>
            <person name="Seaver E.C."/>
            <person name="Weisblat D.A."/>
            <person name="Putnam N.H."/>
            <person name="Grigoriev I.V."/>
            <person name="Rokhsar D.S."/>
        </authorList>
    </citation>
    <scope>NUCLEOTIDE SEQUENCE</scope>
    <source>
        <strain evidence="10">I ESC-2004</strain>
    </source>
</reference>
<comment type="subcellular location">
    <subcellularLocation>
        <location evidence="1">Cell membrane</location>
        <topology evidence="1">Multi-pass membrane protein</topology>
    </subcellularLocation>
</comment>
<sequence>MGNSSEAHQDNFPFLHASEWPEGLTRWLVVAMWTTTICLCVLTNTLTLIAIGRNRVLQTRSYVLVTSLAAADLVTSVSMTSYLIRGLFLMPLTCHTLYVNDVLSIVELYGISLRVFHTVAIAVDRYICVVWPLRYTTMLTSSTMVAMVAALWTSSLVVIFAYFSFFFVGEKSACESRINPTFDLNMKVGTSLLISGALFVCYGRMYAISRQQKKRIAQSNLPNNAEESNKKRERKSTLIMLTVMLSHLVLWTPHFAVLFIMYAGSRSRILLRLQPYFTYIGTLNSVTNFGIYTLMNRDMRVAYAGLLSCEKERSARNIFVVSAWK</sequence>
<feature type="transmembrane region" description="Helical" evidence="6">
    <location>
        <begin position="188"/>
        <end position="207"/>
    </location>
</feature>
<dbReference type="CDD" id="cd00637">
    <property type="entry name" value="7tm_classA_rhodopsin-like"/>
    <property type="match status" value="1"/>
</dbReference>
<proteinExistence type="predicted"/>
<keyword evidence="3 6" id="KW-0812">Transmembrane</keyword>
<dbReference type="PROSITE" id="PS50262">
    <property type="entry name" value="G_PROTEIN_RECEP_F1_2"/>
    <property type="match status" value="1"/>
</dbReference>
<evidence type="ECO:0000256" key="4">
    <source>
        <dbReference type="ARBA" id="ARBA00022989"/>
    </source>
</evidence>
<dbReference type="SUPFAM" id="SSF81321">
    <property type="entry name" value="Family A G protein-coupled receptor-like"/>
    <property type="match status" value="1"/>
</dbReference>
<gene>
    <name evidence="8" type="ORF">CAPTEDRAFT_209729</name>
</gene>
<feature type="domain" description="G-protein coupled receptors family 1 profile" evidence="7">
    <location>
        <begin position="43"/>
        <end position="292"/>
    </location>
</feature>
<reference evidence="9" key="3">
    <citation type="submission" date="2015-06" db="UniProtKB">
        <authorList>
            <consortium name="EnsemblMetazoa"/>
        </authorList>
    </citation>
    <scope>IDENTIFICATION</scope>
</reference>
<dbReference type="InterPro" id="IPR017452">
    <property type="entry name" value="GPCR_Rhodpsn_7TM"/>
</dbReference>
<dbReference type="HOGENOM" id="CLU_855909_0_0_1"/>
<dbReference type="SMART" id="SM01381">
    <property type="entry name" value="7TM_GPCR_Srsx"/>
    <property type="match status" value="1"/>
</dbReference>
<dbReference type="EnsemblMetazoa" id="CapteT209729">
    <property type="protein sequence ID" value="CapteP209729"/>
    <property type="gene ID" value="CapteG209729"/>
</dbReference>
<dbReference type="OMA" id="DHTRATE"/>
<evidence type="ECO:0000256" key="6">
    <source>
        <dbReference type="SAM" id="Phobius"/>
    </source>
</evidence>
<feature type="transmembrane region" description="Helical" evidence="6">
    <location>
        <begin position="63"/>
        <end position="88"/>
    </location>
</feature>
<dbReference type="GO" id="GO:0005886">
    <property type="term" value="C:plasma membrane"/>
    <property type="evidence" value="ECO:0007669"/>
    <property type="project" value="UniProtKB-SubCell"/>
</dbReference>
<dbReference type="InterPro" id="IPR000276">
    <property type="entry name" value="GPCR_Rhodpsn"/>
</dbReference>
<dbReference type="STRING" id="283909.R7TRF0"/>
<name>R7TRF0_CAPTE</name>
<dbReference type="EMBL" id="AMQN01002303">
    <property type="status" value="NOT_ANNOTATED_CDS"/>
    <property type="molecule type" value="Genomic_DNA"/>
</dbReference>
<dbReference type="AlphaFoldDB" id="R7TRF0"/>
<reference evidence="8 10" key="2">
    <citation type="journal article" date="2013" name="Nature">
        <title>Insights into bilaterian evolution from three spiralian genomes.</title>
        <authorList>
            <person name="Simakov O."/>
            <person name="Marletaz F."/>
            <person name="Cho S.J."/>
            <person name="Edsinger-Gonzales E."/>
            <person name="Havlak P."/>
            <person name="Hellsten U."/>
            <person name="Kuo D.H."/>
            <person name="Larsson T."/>
            <person name="Lv J."/>
            <person name="Arendt D."/>
            <person name="Savage R."/>
            <person name="Osoegawa K."/>
            <person name="de Jong P."/>
            <person name="Grimwood J."/>
            <person name="Chapman J.A."/>
            <person name="Shapiro H."/>
            <person name="Aerts A."/>
            <person name="Otillar R.P."/>
            <person name="Terry A.Y."/>
            <person name="Boore J.L."/>
            <person name="Grigoriev I.V."/>
            <person name="Lindberg D.R."/>
            <person name="Seaver E.C."/>
            <person name="Weisblat D.A."/>
            <person name="Putnam N.H."/>
            <person name="Rokhsar D.S."/>
        </authorList>
    </citation>
    <scope>NUCLEOTIDE SEQUENCE</scope>
    <source>
        <strain evidence="8 10">I ESC-2004</strain>
    </source>
</reference>
<evidence type="ECO:0000256" key="1">
    <source>
        <dbReference type="ARBA" id="ARBA00004651"/>
    </source>
</evidence>
<evidence type="ECO:0000313" key="9">
    <source>
        <dbReference type="EnsemblMetazoa" id="CapteP209729"/>
    </source>
</evidence>
<keyword evidence="5 6" id="KW-0472">Membrane</keyword>
<dbReference type="EMBL" id="KB308885">
    <property type="protein sequence ID" value="ELT96219.1"/>
    <property type="molecule type" value="Genomic_DNA"/>
</dbReference>
<evidence type="ECO:0000256" key="3">
    <source>
        <dbReference type="ARBA" id="ARBA00022692"/>
    </source>
</evidence>
<evidence type="ECO:0000256" key="5">
    <source>
        <dbReference type="ARBA" id="ARBA00023136"/>
    </source>
</evidence>
<evidence type="ECO:0000313" key="10">
    <source>
        <dbReference type="Proteomes" id="UP000014760"/>
    </source>
</evidence>
<feature type="transmembrane region" description="Helical" evidence="6">
    <location>
        <begin position="108"/>
        <end position="133"/>
    </location>
</feature>
<dbReference type="Gene3D" id="1.20.1070.10">
    <property type="entry name" value="Rhodopsin 7-helix transmembrane proteins"/>
    <property type="match status" value="1"/>
</dbReference>
<dbReference type="Pfam" id="PF00001">
    <property type="entry name" value="7tm_1"/>
    <property type="match status" value="1"/>
</dbReference>
<feature type="transmembrane region" description="Helical" evidence="6">
    <location>
        <begin position="276"/>
        <end position="295"/>
    </location>
</feature>
<accession>R7TRF0</accession>
<protein>
    <recommendedName>
        <fullName evidence="7">G-protein coupled receptors family 1 profile domain-containing protein</fullName>
    </recommendedName>
</protein>
<dbReference type="OrthoDB" id="6286925at2759"/>
<feature type="transmembrane region" description="Helical" evidence="6">
    <location>
        <begin position="238"/>
        <end position="264"/>
    </location>
</feature>
<dbReference type="Proteomes" id="UP000014760">
    <property type="component" value="Unassembled WGS sequence"/>
</dbReference>